<evidence type="ECO:0000313" key="2">
    <source>
        <dbReference type="EMBL" id="MBK1881986.1"/>
    </source>
</evidence>
<evidence type="ECO:0000313" key="3">
    <source>
        <dbReference type="Proteomes" id="UP000603141"/>
    </source>
</evidence>
<dbReference type="EMBL" id="JAENIJ010000007">
    <property type="protein sequence ID" value="MBK1881986.1"/>
    <property type="molecule type" value="Genomic_DNA"/>
</dbReference>
<dbReference type="SMART" id="SM00226">
    <property type="entry name" value="LMWPc"/>
    <property type="match status" value="1"/>
</dbReference>
<proteinExistence type="predicted"/>
<reference evidence="2" key="1">
    <citation type="submission" date="2021-01" db="EMBL/GenBank/DDBJ databases">
        <title>Modified the classification status of verrucomicrobia.</title>
        <authorList>
            <person name="Feng X."/>
        </authorList>
    </citation>
    <scope>NUCLEOTIDE SEQUENCE</scope>
    <source>
        <strain evidence="2">KCTC 22041</strain>
    </source>
</reference>
<gene>
    <name evidence="2" type="ORF">JIN85_06140</name>
</gene>
<dbReference type="InterPro" id="IPR023485">
    <property type="entry name" value="Ptyr_pPase"/>
</dbReference>
<dbReference type="Proteomes" id="UP000603141">
    <property type="component" value="Unassembled WGS sequence"/>
</dbReference>
<keyword evidence="3" id="KW-1185">Reference proteome</keyword>
<comment type="caution">
    <text evidence="2">The sequence shown here is derived from an EMBL/GenBank/DDBJ whole genome shotgun (WGS) entry which is preliminary data.</text>
</comment>
<dbReference type="AlphaFoldDB" id="A0A934S720"/>
<dbReference type="SUPFAM" id="SSF52788">
    <property type="entry name" value="Phosphotyrosine protein phosphatases I"/>
    <property type="match status" value="1"/>
</dbReference>
<dbReference type="Pfam" id="PF01451">
    <property type="entry name" value="LMWPc"/>
    <property type="match status" value="1"/>
</dbReference>
<accession>A0A934S720</accession>
<feature type="domain" description="Phosphotyrosine protein phosphatase I" evidence="1">
    <location>
        <begin position="4"/>
        <end position="102"/>
    </location>
</feature>
<protein>
    <submittedName>
        <fullName evidence="2">Low molecular weight protein tyrosine phosphatase family protein</fullName>
    </submittedName>
</protein>
<name>A0A934S720_9BACT</name>
<dbReference type="Gene3D" id="3.40.50.2300">
    <property type="match status" value="1"/>
</dbReference>
<dbReference type="InterPro" id="IPR016919">
    <property type="entry name" value="UCP029416_PTP"/>
</dbReference>
<dbReference type="InterPro" id="IPR036196">
    <property type="entry name" value="Ptyr_pPase_sf"/>
</dbReference>
<organism evidence="2 3">
    <name type="scientific">Luteolibacter pohnpeiensis</name>
    <dbReference type="NCBI Taxonomy" id="454153"/>
    <lineage>
        <taxon>Bacteria</taxon>
        <taxon>Pseudomonadati</taxon>
        <taxon>Verrucomicrobiota</taxon>
        <taxon>Verrucomicrobiia</taxon>
        <taxon>Verrucomicrobiales</taxon>
        <taxon>Verrucomicrobiaceae</taxon>
        <taxon>Luteolibacter</taxon>
    </lineage>
</organism>
<dbReference type="PIRSF" id="PIRSF029416">
    <property type="entry name" value="UCP029416_PTP"/>
    <property type="match status" value="1"/>
</dbReference>
<sequence length="108" mass="12610">MEKRRVLFICSRNRLRSPTAEAIFSNHPEVEVDSAGLSKDAEVPLSREQLEWADLILVMEKIHRSRLNRNFGKYLRGKKIAVLNIPDQYDFMEPALIDLLEKRCANHF</sequence>
<evidence type="ECO:0000259" key="1">
    <source>
        <dbReference type="SMART" id="SM00226"/>
    </source>
</evidence>